<sequence>MTFDDVNLPRAAREDRDTDRAPRAPSDPARRAGMDSMSETPCFTPGTLIATIAGPVPVEDLKVGDRVMTRDNGFQEIRWLGSRTLDADDMAAKPHLQPVLVRKGALGNDLPARDMHLSPNHRLLVASEVTALYFEEREVLCAAKHLINNRGVHQAQQDQVTYIHFMFERHEVVLSDGAWSESFQPADTSLRGIGTAQRQEIFQLFPELRGSSGQAGYLAARRVLTPTEARRLHS</sequence>
<feature type="compositionally biased region" description="Basic and acidic residues" evidence="1">
    <location>
        <begin position="11"/>
        <end position="33"/>
    </location>
</feature>
<dbReference type="InterPro" id="IPR028992">
    <property type="entry name" value="Hedgehog/Intein_dom"/>
</dbReference>
<gene>
    <name evidence="3" type="ORF">ACFOGP_14010</name>
</gene>
<evidence type="ECO:0000256" key="1">
    <source>
        <dbReference type="SAM" id="MobiDB-lite"/>
    </source>
</evidence>
<dbReference type="InterPro" id="IPR036844">
    <property type="entry name" value="Hint_dom_sf"/>
</dbReference>
<evidence type="ECO:0000259" key="2">
    <source>
        <dbReference type="Pfam" id="PF13403"/>
    </source>
</evidence>
<organism evidence="3 4">
    <name type="scientific">Psychromarinibacter halotolerans</name>
    <dbReference type="NCBI Taxonomy" id="1775175"/>
    <lineage>
        <taxon>Bacteria</taxon>
        <taxon>Pseudomonadati</taxon>
        <taxon>Pseudomonadota</taxon>
        <taxon>Alphaproteobacteria</taxon>
        <taxon>Rhodobacterales</taxon>
        <taxon>Paracoccaceae</taxon>
        <taxon>Psychromarinibacter</taxon>
    </lineage>
</organism>
<reference evidence="4" key="1">
    <citation type="journal article" date="2019" name="Int. J. Syst. Evol. Microbiol.">
        <title>The Global Catalogue of Microorganisms (GCM) 10K type strain sequencing project: providing services to taxonomists for standard genome sequencing and annotation.</title>
        <authorList>
            <consortium name="The Broad Institute Genomics Platform"/>
            <consortium name="The Broad Institute Genome Sequencing Center for Infectious Disease"/>
            <person name="Wu L."/>
            <person name="Ma J."/>
        </authorList>
    </citation>
    <scope>NUCLEOTIDE SEQUENCE [LARGE SCALE GENOMIC DNA]</scope>
    <source>
        <strain evidence="4">KCTC 52366</strain>
    </source>
</reference>
<dbReference type="EMBL" id="JBHRTB010000010">
    <property type="protein sequence ID" value="MFC3143831.1"/>
    <property type="molecule type" value="Genomic_DNA"/>
</dbReference>
<name>A0ABV7GWE1_9RHOB</name>
<proteinExistence type="predicted"/>
<dbReference type="Gene3D" id="2.170.16.10">
    <property type="entry name" value="Hedgehog/Intein (Hint) domain"/>
    <property type="match status" value="1"/>
</dbReference>
<keyword evidence="4" id="KW-1185">Reference proteome</keyword>
<evidence type="ECO:0000313" key="3">
    <source>
        <dbReference type="EMBL" id="MFC3143831.1"/>
    </source>
</evidence>
<dbReference type="SUPFAM" id="SSF51294">
    <property type="entry name" value="Hedgehog/intein (Hint) domain"/>
    <property type="match status" value="1"/>
</dbReference>
<feature type="region of interest" description="Disordered" evidence="1">
    <location>
        <begin position="1"/>
        <end position="40"/>
    </location>
</feature>
<feature type="domain" description="Hedgehog/Intein (Hint)" evidence="2">
    <location>
        <begin position="41"/>
        <end position="186"/>
    </location>
</feature>
<dbReference type="Pfam" id="PF13403">
    <property type="entry name" value="Hint_2"/>
    <property type="match status" value="1"/>
</dbReference>
<protein>
    <submittedName>
        <fullName evidence="3">Hint domain-containing protein</fullName>
    </submittedName>
</protein>
<dbReference type="Proteomes" id="UP001595632">
    <property type="component" value="Unassembled WGS sequence"/>
</dbReference>
<accession>A0ABV7GWE1</accession>
<comment type="caution">
    <text evidence="3">The sequence shown here is derived from an EMBL/GenBank/DDBJ whole genome shotgun (WGS) entry which is preliminary data.</text>
</comment>
<dbReference type="RefSeq" id="WP_338052342.1">
    <property type="nucleotide sequence ID" value="NZ_JARGYD010000001.1"/>
</dbReference>
<evidence type="ECO:0000313" key="4">
    <source>
        <dbReference type="Proteomes" id="UP001595632"/>
    </source>
</evidence>